<dbReference type="GeneID" id="39590176"/>
<gene>
    <name evidence="8" type="ORF">EHS24_005633</name>
</gene>
<evidence type="ECO:0000313" key="8">
    <source>
        <dbReference type="EMBL" id="RSH84130.1"/>
    </source>
</evidence>
<dbReference type="RefSeq" id="XP_028477578.1">
    <property type="nucleotide sequence ID" value="XM_028621126.1"/>
</dbReference>
<feature type="transmembrane region" description="Helical" evidence="6">
    <location>
        <begin position="513"/>
        <end position="535"/>
    </location>
</feature>
<reference evidence="8 9" key="1">
    <citation type="submission" date="2018-11" db="EMBL/GenBank/DDBJ databases">
        <title>Genome sequence of Apiotrichum porosum DSM 27194.</title>
        <authorList>
            <person name="Aliyu H."/>
            <person name="Gorte O."/>
            <person name="Ochsenreither K."/>
        </authorList>
    </citation>
    <scope>NUCLEOTIDE SEQUENCE [LARGE SCALE GENOMIC DNA]</scope>
    <source>
        <strain evidence="8 9">DSM 27194</strain>
    </source>
</reference>
<evidence type="ECO:0000256" key="1">
    <source>
        <dbReference type="ARBA" id="ARBA00004141"/>
    </source>
</evidence>
<evidence type="ECO:0000256" key="3">
    <source>
        <dbReference type="ARBA" id="ARBA00022692"/>
    </source>
</evidence>
<sequence>MFAPYTAPVFNATCDGGPDGTNVNGRYATRRSQEEGHGMVTDGIDPDDYLAAKSNVTLEGYVPDTLPPFISSSQLTASRRWVVESVAFWGVVFAHRDRRLLADLRLYTPPEKACVDLAVAAFATSSEIIPVLYHVKGLVADGSSPVLTTASPNTIRMSLTPVSERDLYVDPEDKHADIVSVDKHVDQHEERNLFTYQQGKQLLRRADWHILPILILLYLSKNMDGNLVSYVKTINTTSESNILAALNITSNQYAYAATCFSVTFVLFEVPSNFLIKWSTPRLHFFRIVVAWSIITACTAAVSNLAGFLTARAFLGMAEAGLYPGMLWQLTFWYRPDEIAVRMTALGVLGQFSGILDSLLTYGISYIDGRGGLDGWRWAFLIVGLIGLFESVLVWFWYPDFPDSPPSRRQFLTPEEGAFLVARLPPNSARSSDSNFDWAAVRRELKSPLLWGFSFSQMCTNSALYGLSFWLPTIITSFGLTQGPKSQLLVIPSAVVYIVTAILLAWFLDNDTRVPRPLLAFTGCFALIGIYVGMIVCKSKPGLYVLIIFAQAAGALIFAPLLPLRAQSLRGSSSAAFAFAFQNSCGQIPGLYTAQFFQSKYAPRYAVPFGICIAFTGAVFIANAWIWYWQYDLEKETRRVARARRAAGKSEGVVVVEEVKSI</sequence>
<evidence type="ECO:0000256" key="5">
    <source>
        <dbReference type="ARBA" id="ARBA00023136"/>
    </source>
</evidence>
<dbReference type="SUPFAM" id="SSF103473">
    <property type="entry name" value="MFS general substrate transporter"/>
    <property type="match status" value="1"/>
</dbReference>
<dbReference type="Pfam" id="PF07690">
    <property type="entry name" value="MFS_1"/>
    <property type="match status" value="1"/>
</dbReference>
<keyword evidence="2" id="KW-0813">Transport</keyword>
<keyword evidence="5 6" id="KW-0472">Membrane</keyword>
<feature type="transmembrane region" description="Helical" evidence="6">
    <location>
        <begin position="462"/>
        <end position="480"/>
    </location>
</feature>
<dbReference type="Proteomes" id="UP000279236">
    <property type="component" value="Unassembled WGS sequence"/>
</dbReference>
<keyword evidence="4 6" id="KW-1133">Transmembrane helix</keyword>
<feature type="transmembrane region" description="Helical" evidence="6">
    <location>
        <begin position="604"/>
        <end position="628"/>
    </location>
</feature>
<dbReference type="OrthoDB" id="2962993at2759"/>
<dbReference type="PANTHER" id="PTHR43791">
    <property type="entry name" value="PERMEASE-RELATED"/>
    <property type="match status" value="1"/>
</dbReference>
<feature type="transmembrane region" description="Helical" evidence="6">
    <location>
        <begin position="487"/>
        <end position="507"/>
    </location>
</feature>
<dbReference type="GO" id="GO:0022857">
    <property type="term" value="F:transmembrane transporter activity"/>
    <property type="evidence" value="ECO:0007669"/>
    <property type="project" value="InterPro"/>
</dbReference>
<feature type="transmembrane region" description="Helical" evidence="6">
    <location>
        <begin position="287"/>
        <end position="308"/>
    </location>
</feature>
<evidence type="ECO:0000256" key="6">
    <source>
        <dbReference type="SAM" id="Phobius"/>
    </source>
</evidence>
<feature type="domain" description="Major facilitator superfamily (MFS) profile" evidence="7">
    <location>
        <begin position="210"/>
        <end position="633"/>
    </location>
</feature>
<comment type="subcellular location">
    <subcellularLocation>
        <location evidence="1">Membrane</location>
        <topology evidence="1">Multi-pass membrane protein</topology>
    </subcellularLocation>
</comment>
<dbReference type="InterPro" id="IPR020846">
    <property type="entry name" value="MFS_dom"/>
</dbReference>
<feature type="transmembrane region" description="Helical" evidence="6">
    <location>
        <begin position="542"/>
        <end position="561"/>
    </location>
</feature>
<name>A0A427XZ62_9TREE</name>
<feature type="transmembrane region" description="Helical" evidence="6">
    <location>
        <begin position="375"/>
        <end position="397"/>
    </location>
</feature>
<protein>
    <recommendedName>
        <fullName evidence="7">Major facilitator superfamily (MFS) profile domain-containing protein</fullName>
    </recommendedName>
</protein>
<feature type="transmembrane region" description="Helical" evidence="6">
    <location>
        <begin position="253"/>
        <end position="275"/>
    </location>
</feature>
<comment type="caution">
    <text evidence="8">The sequence shown here is derived from an EMBL/GenBank/DDBJ whole genome shotgun (WGS) entry which is preliminary data.</text>
</comment>
<dbReference type="AlphaFoldDB" id="A0A427XZ62"/>
<evidence type="ECO:0000313" key="9">
    <source>
        <dbReference type="Proteomes" id="UP000279236"/>
    </source>
</evidence>
<keyword evidence="3 6" id="KW-0812">Transmembrane</keyword>
<evidence type="ECO:0000256" key="4">
    <source>
        <dbReference type="ARBA" id="ARBA00022989"/>
    </source>
</evidence>
<accession>A0A427XZ62</accession>
<dbReference type="Gene3D" id="1.20.1250.20">
    <property type="entry name" value="MFS general substrate transporter like domains"/>
    <property type="match status" value="2"/>
</dbReference>
<proteinExistence type="predicted"/>
<dbReference type="InterPro" id="IPR011701">
    <property type="entry name" value="MFS"/>
</dbReference>
<evidence type="ECO:0000259" key="7">
    <source>
        <dbReference type="PROSITE" id="PS50850"/>
    </source>
</evidence>
<dbReference type="EMBL" id="RSCE01000003">
    <property type="protein sequence ID" value="RSH84130.1"/>
    <property type="molecule type" value="Genomic_DNA"/>
</dbReference>
<dbReference type="GO" id="GO:0016020">
    <property type="term" value="C:membrane"/>
    <property type="evidence" value="ECO:0007669"/>
    <property type="project" value="UniProtKB-SubCell"/>
</dbReference>
<keyword evidence="9" id="KW-1185">Reference proteome</keyword>
<feature type="transmembrane region" description="Helical" evidence="6">
    <location>
        <begin position="338"/>
        <end position="363"/>
    </location>
</feature>
<evidence type="ECO:0000256" key="2">
    <source>
        <dbReference type="ARBA" id="ARBA00022448"/>
    </source>
</evidence>
<dbReference type="InterPro" id="IPR036259">
    <property type="entry name" value="MFS_trans_sf"/>
</dbReference>
<dbReference type="PANTHER" id="PTHR43791:SF51">
    <property type="entry name" value="MAJOR FACILITATOR SUPERFAMILY (MFS) PROFILE DOMAIN-CONTAINING PROTEIN"/>
    <property type="match status" value="1"/>
</dbReference>
<organism evidence="8 9">
    <name type="scientific">Apiotrichum porosum</name>
    <dbReference type="NCBI Taxonomy" id="105984"/>
    <lineage>
        <taxon>Eukaryota</taxon>
        <taxon>Fungi</taxon>
        <taxon>Dikarya</taxon>
        <taxon>Basidiomycota</taxon>
        <taxon>Agaricomycotina</taxon>
        <taxon>Tremellomycetes</taxon>
        <taxon>Trichosporonales</taxon>
        <taxon>Trichosporonaceae</taxon>
        <taxon>Apiotrichum</taxon>
    </lineage>
</organism>
<dbReference type="PROSITE" id="PS50850">
    <property type="entry name" value="MFS"/>
    <property type="match status" value="1"/>
</dbReference>